<feature type="compositionally biased region" description="Basic and acidic residues" evidence="1">
    <location>
        <begin position="25"/>
        <end position="37"/>
    </location>
</feature>
<evidence type="ECO:0000256" key="1">
    <source>
        <dbReference type="SAM" id="MobiDB-lite"/>
    </source>
</evidence>
<dbReference type="EMBL" id="JABANE010000072">
    <property type="protein sequence ID" value="NME70745.1"/>
    <property type="molecule type" value="Genomic_DNA"/>
</dbReference>
<feature type="compositionally biased region" description="Basic and acidic residues" evidence="1">
    <location>
        <begin position="1"/>
        <end position="18"/>
    </location>
</feature>
<name>A0A7X9RXZ6_9BACT</name>
<dbReference type="AlphaFoldDB" id="A0A7X9RXZ6"/>
<comment type="caution">
    <text evidence="2">The sequence shown here is derived from an EMBL/GenBank/DDBJ whole genome shotgun (WGS) entry which is preliminary data.</text>
</comment>
<evidence type="ECO:0000313" key="3">
    <source>
        <dbReference type="Proteomes" id="UP000576082"/>
    </source>
</evidence>
<protein>
    <submittedName>
        <fullName evidence="2">Uncharacterized protein</fullName>
    </submittedName>
</protein>
<dbReference type="RefSeq" id="WP_169658974.1">
    <property type="nucleotide sequence ID" value="NZ_JABANE010000072.1"/>
</dbReference>
<accession>A0A7X9RXZ6</accession>
<evidence type="ECO:0000313" key="2">
    <source>
        <dbReference type="EMBL" id="NME70745.1"/>
    </source>
</evidence>
<feature type="region of interest" description="Disordered" evidence="1">
    <location>
        <begin position="916"/>
        <end position="940"/>
    </location>
</feature>
<feature type="non-terminal residue" evidence="2">
    <location>
        <position position="1222"/>
    </location>
</feature>
<feature type="region of interest" description="Disordered" evidence="1">
    <location>
        <begin position="1"/>
        <end position="38"/>
    </location>
</feature>
<dbReference type="Proteomes" id="UP000576082">
    <property type="component" value="Unassembled WGS sequence"/>
</dbReference>
<reference evidence="2 3" key="1">
    <citation type="submission" date="2020-04" db="EMBL/GenBank/DDBJ databases">
        <title>Flammeovirga sp. SR4, a novel species isolated from seawater.</title>
        <authorList>
            <person name="Wang X."/>
        </authorList>
    </citation>
    <scope>NUCLEOTIDE SEQUENCE [LARGE SCALE GENOMIC DNA]</scope>
    <source>
        <strain evidence="2 3">ATCC 23126</strain>
    </source>
</reference>
<gene>
    <name evidence="2" type="ORF">HHU12_22420</name>
</gene>
<organism evidence="2 3">
    <name type="scientific">Flammeovirga aprica JL-4</name>
    <dbReference type="NCBI Taxonomy" id="694437"/>
    <lineage>
        <taxon>Bacteria</taxon>
        <taxon>Pseudomonadati</taxon>
        <taxon>Bacteroidota</taxon>
        <taxon>Cytophagia</taxon>
        <taxon>Cytophagales</taxon>
        <taxon>Flammeovirgaceae</taxon>
        <taxon>Flammeovirga</taxon>
    </lineage>
</organism>
<keyword evidence="3" id="KW-1185">Reference proteome</keyword>
<proteinExistence type="predicted"/>
<sequence>MYERLYREKEQTSSEKKKNYASYSSKEHTFDQEEKDPNNASPLEIKIEIYPTDDELFFSLYYLESNAIYSNVPRKCVIGPLRTTNPFVAEEIRLPNSGMMAFYKQLNAEFEGVQFIKYYGGATACFTKKTFFSPNGNEKGGYTTYGFNKQFKISDYLGIEKGQKLDQDYKTYKSKQPLPINYHEICKNIYEETFRNEETLEYINVKIRELLTMNNIVLEQLRKDNKLMFFEPIEKSLQSAFYTILGPREGEILEMLKKVDGHPPSIEKLKTTFSSIYKEELDDFIIEHIPNYRKRWSKALPNLQADPLELEYEKMASIIYEYYQKYLVSKKVLLKKLNLDEEDVKSSSISSTILFDTGVINNYQDEIETELIKLDQNRASIQQLDAHLLVLGTPLLTILHDMRLYEELLPYIPRVAPIEWKDQIRVENAEYSKEDIIKREKESNKTFKPQHKQAQGYLIQYDNDGAFGYMVFDGDTIDGIVDRFGINQYDLELANFWYEVHENGEYENGMGTFELQEGDILYLPDYYIPRNGTLFYSYNRNTNTGVKVKKEQGKFEKNFLGENLTYKALKDILSKFSDDFDDNTRTYNFEVSGSIAITAQLSAFFYLGFDGKFGASAVSGDTRGLNIDSYWSIGEEMGVGNKSIAHAGYSVGLQRSLSLLEAINGRYTSIKHFMAFLELNMYKYMHKNGWDDTLDEMGINKEYWKHVMSEKGEVYDEISKGYVRKVNTNFVAQVGLGVDDLAGIDFGYQLNTSENYLVDKLETWDNIEDYLKIDSNEQLEKYKQLDLSDKKFAKLTTANGFEGNLYFEDIMSSTNNNDLGEYLHLQITMPNYSVSNDGDNFKTLNDFAKGLKDAFNKNKSLFKWIGQNPKSASALEAKNAALGEQIDEVTTSELNRQKNSDATRKTNQEKLDNLQIKKEKRQSQFDNANSTGKQKKYKNQVEKADNQIKAQQKAIKEIDAQYVAAGKKADQKIDDLNKQRTKGEAKLNRTKEVTKRFNSELKDFSSNTEFKPTKTEMRAYTKLYLCFQATPAGYRQHYFRVAEGIVMEASKGVGKGLFSAEGEILMSSEVEVFESLGENTIAYTSLVYNSINKEGIERLNGEKAKEYDDLAKEIMEDVKAGNENRILSMVHIDNIELIGMRSYPMPDYYFDQAMGRIMHSFRMGSIYNNSFDMKRWSPNKQKNFSKAVEYIKANISAEKYPSLVLAYAQQMKSYGKSEAMDR</sequence>